<dbReference type="EMBL" id="JYDQ01000101">
    <property type="protein sequence ID" value="KRY15154.1"/>
    <property type="molecule type" value="Genomic_DNA"/>
</dbReference>
<gene>
    <name evidence="2" type="primary">cki-1</name>
    <name evidence="2" type="ORF">T12_13253</name>
</gene>
<organism evidence="2 3">
    <name type="scientific">Trichinella patagoniensis</name>
    <dbReference type="NCBI Taxonomy" id="990121"/>
    <lineage>
        <taxon>Eukaryota</taxon>
        <taxon>Metazoa</taxon>
        <taxon>Ecdysozoa</taxon>
        <taxon>Nematoda</taxon>
        <taxon>Enoplea</taxon>
        <taxon>Dorylaimia</taxon>
        <taxon>Trichinellida</taxon>
        <taxon>Trichinellidae</taxon>
        <taxon>Trichinella</taxon>
    </lineage>
</organism>
<keyword evidence="3" id="KW-1185">Reference proteome</keyword>
<dbReference type="InterPro" id="IPR044898">
    <property type="entry name" value="CDI_dom_sf"/>
</dbReference>
<comment type="caution">
    <text evidence="2">The sequence shown here is derived from an EMBL/GenBank/DDBJ whole genome shotgun (WGS) entry which is preliminary data.</text>
</comment>
<feature type="region of interest" description="Disordered" evidence="1">
    <location>
        <begin position="233"/>
        <end position="262"/>
    </location>
</feature>
<dbReference type="Gene3D" id="4.10.365.10">
    <property type="entry name" value="p27"/>
    <property type="match status" value="1"/>
</dbReference>
<dbReference type="OrthoDB" id="6373236at2759"/>
<evidence type="ECO:0000313" key="2">
    <source>
        <dbReference type="EMBL" id="KRY15154.1"/>
    </source>
</evidence>
<dbReference type="AlphaFoldDB" id="A0A0V0ZRT7"/>
<name>A0A0V0ZRT7_9BILA</name>
<feature type="compositionally biased region" description="Low complexity" evidence="1">
    <location>
        <begin position="323"/>
        <end position="340"/>
    </location>
</feature>
<sequence length="350" mass="39716">MVDVGFVLIGYNSSVRLCFCVSTNKRPSVSRVAIDHAIIIIKSIDFSSTGSNSNCRRFICDYGSVLFIFNTIRFFCFTTAVKAVVGVECTEDRWRQQLGIEPRVPIDQSAFAQGTPSPTATDGGSVAAFRIKCSPHMPSRSTPILPTVLKPVSARRCLFPSTRTAEERFGWTRQLEQKFLEQERQQSILWGFDFHYDRPLENDGLYSWEMVPEDQVPAFYRTQVAVDGRSRLLETDYRRPGTRSRLQQSRGSELGNRKGLRFSSEPRSYCTAIRTFASASHRGRTSPNENIHTGSTQSHINNFFPVSKMVESETDKKPRRGRQQQQQHQQQQHQQQSDNGSDSDDQQNGA</sequence>
<feature type="compositionally biased region" description="Acidic residues" evidence="1">
    <location>
        <begin position="341"/>
        <end position="350"/>
    </location>
</feature>
<evidence type="ECO:0000256" key="1">
    <source>
        <dbReference type="SAM" id="MobiDB-lite"/>
    </source>
</evidence>
<feature type="compositionally biased region" description="Polar residues" evidence="1">
    <location>
        <begin position="285"/>
        <end position="301"/>
    </location>
</feature>
<protein>
    <submittedName>
        <fullName evidence="2">Cyclin-dependent kinase inhibitor 1</fullName>
    </submittedName>
</protein>
<dbReference type="PANTHER" id="PTHR10265:SF45">
    <property type="entry name" value="DACAPO"/>
    <property type="match status" value="1"/>
</dbReference>
<accession>A0A0V0ZRT7</accession>
<dbReference type="Proteomes" id="UP000054783">
    <property type="component" value="Unassembled WGS sequence"/>
</dbReference>
<proteinExistence type="predicted"/>
<dbReference type="STRING" id="990121.A0A0V0ZRT7"/>
<dbReference type="PANTHER" id="PTHR10265">
    <property type="entry name" value="CYCLIN-DEPENDENT KINASE INHIBITOR 1"/>
    <property type="match status" value="1"/>
</dbReference>
<reference evidence="2 3" key="1">
    <citation type="submission" date="2015-01" db="EMBL/GenBank/DDBJ databases">
        <title>Evolution of Trichinella species and genotypes.</title>
        <authorList>
            <person name="Korhonen P.K."/>
            <person name="Edoardo P."/>
            <person name="Giuseppe L.R."/>
            <person name="Gasser R.B."/>
        </authorList>
    </citation>
    <scope>NUCLEOTIDE SEQUENCE [LARGE SCALE GENOMIC DNA]</scope>
    <source>
        <strain evidence="2">ISS2496</strain>
    </source>
</reference>
<feature type="region of interest" description="Disordered" evidence="1">
    <location>
        <begin position="280"/>
        <end position="350"/>
    </location>
</feature>
<evidence type="ECO:0000313" key="3">
    <source>
        <dbReference type="Proteomes" id="UP000054783"/>
    </source>
</evidence>